<keyword evidence="1" id="KW-0238">DNA-binding</keyword>
<dbReference type="SUPFAM" id="SSF46689">
    <property type="entry name" value="Homeodomain-like"/>
    <property type="match status" value="1"/>
</dbReference>
<dbReference type="InterPro" id="IPR009057">
    <property type="entry name" value="Homeodomain-like_sf"/>
</dbReference>
<organism evidence="3 4">
    <name type="scientific">Burkholderia stagnalis</name>
    <dbReference type="NCBI Taxonomy" id="1503054"/>
    <lineage>
        <taxon>Bacteria</taxon>
        <taxon>Pseudomonadati</taxon>
        <taxon>Pseudomonadota</taxon>
        <taxon>Betaproteobacteria</taxon>
        <taxon>Burkholderiales</taxon>
        <taxon>Burkholderiaceae</taxon>
        <taxon>Burkholderia</taxon>
        <taxon>Burkholderia cepacia complex</taxon>
    </lineage>
</organism>
<dbReference type="InterPro" id="IPR001647">
    <property type="entry name" value="HTH_TetR"/>
</dbReference>
<dbReference type="Proteomes" id="UP000473470">
    <property type="component" value="Unassembled WGS sequence"/>
</dbReference>
<evidence type="ECO:0000256" key="1">
    <source>
        <dbReference type="ARBA" id="ARBA00023125"/>
    </source>
</evidence>
<proteinExistence type="predicted"/>
<feature type="domain" description="HTH tetR-type" evidence="2">
    <location>
        <begin position="28"/>
        <end position="62"/>
    </location>
</feature>
<dbReference type="EMBL" id="VZOK01000015">
    <property type="protein sequence ID" value="KAB0638330.1"/>
    <property type="molecule type" value="Genomic_DNA"/>
</dbReference>
<reference evidence="3 4" key="1">
    <citation type="submission" date="2019-09" db="EMBL/GenBank/DDBJ databases">
        <title>Draft genome sequences of 48 bacterial type strains from the CCUG.</title>
        <authorList>
            <person name="Tunovic T."/>
            <person name="Pineiro-Iglesias B."/>
            <person name="Unosson C."/>
            <person name="Inganas E."/>
            <person name="Ohlen M."/>
            <person name="Cardew S."/>
            <person name="Jensie-Markopoulos S."/>
            <person name="Salva-Serra F."/>
            <person name="Jaen-Luchoro D."/>
            <person name="Karlsson R."/>
            <person name="Svensson-Stadler L."/>
            <person name="Chun J."/>
            <person name="Moore E."/>
        </authorList>
    </citation>
    <scope>NUCLEOTIDE SEQUENCE [LARGE SCALE GENOMIC DNA]</scope>
    <source>
        <strain evidence="3 4">CCUG 65686</strain>
    </source>
</reference>
<accession>A0A6L3N0H5</accession>
<sequence>MDGTTKGFSRLSSRQALDFIVYGFACILRAERGYQAVDIGRIIDEAGVSRMTICECFPSKRAFRCLSPDRPPSPFPSLRTV</sequence>
<protein>
    <submittedName>
        <fullName evidence="3">Helix-turn-helix transcriptional regulator</fullName>
    </submittedName>
</protein>
<dbReference type="GO" id="GO:0003677">
    <property type="term" value="F:DNA binding"/>
    <property type="evidence" value="ECO:0007669"/>
    <property type="project" value="UniProtKB-KW"/>
</dbReference>
<comment type="caution">
    <text evidence="3">The sequence shown here is derived from an EMBL/GenBank/DDBJ whole genome shotgun (WGS) entry which is preliminary data.</text>
</comment>
<evidence type="ECO:0000313" key="3">
    <source>
        <dbReference type="EMBL" id="KAB0638330.1"/>
    </source>
</evidence>
<evidence type="ECO:0000259" key="2">
    <source>
        <dbReference type="Pfam" id="PF00440"/>
    </source>
</evidence>
<gene>
    <name evidence="3" type="ORF">F7R25_12350</name>
</gene>
<name>A0A6L3N0H5_9BURK</name>
<dbReference type="Pfam" id="PF00440">
    <property type="entry name" value="TetR_N"/>
    <property type="match status" value="1"/>
</dbReference>
<dbReference type="AlphaFoldDB" id="A0A6L3N0H5"/>
<evidence type="ECO:0000313" key="4">
    <source>
        <dbReference type="Proteomes" id="UP000473470"/>
    </source>
</evidence>
<dbReference type="Gene3D" id="1.10.10.60">
    <property type="entry name" value="Homeodomain-like"/>
    <property type="match status" value="1"/>
</dbReference>
<dbReference type="RefSeq" id="WP_081063276.1">
    <property type="nucleotide sequence ID" value="NZ_LPAM01000073.1"/>
</dbReference>